<accession>A0A1H7LHA8</accession>
<dbReference type="OrthoDB" id="9789836at2"/>
<dbReference type="InterPro" id="IPR010415">
    <property type="entry name" value="LpxI_C"/>
</dbReference>
<evidence type="ECO:0008006" key="5">
    <source>
        <dbReference type="Google" id="ProtNLM"/>
    </source>
</evidence>
<dbReference type="Proteomes" id="UP000199582">
    <property type="component" value="Unassembled WGS sequence"/>
</dbReference>
<dbReference type="Gene3D" id="3.40.50.20">
    <property type="match status" value="1"/>
</dbReference>
<dbReference type="STRING" id="1287727.SAMN05443999_10357"/>
<dbReference type="Gene3D" id="3.40.140.80">
    <property type="match status" value="1"/>
</dbReference>
<dbReference type="InterPro" id="IPR053174">
    <property type="entry name" value="LpxI"/>
</dbReference>
<proteinExistence type="predicted"/>
<dbReference type="EMBL" id="FOAG01000003">
    <property type="protein sequence ID" value="SEK98228.1"/>
    <property type="molecule type" value="Genomic_DNA"/>
</dbReference>
<evidence type="ECO:0000259" key="1">
    <source>
        <dbReference type="Pfam" id="PF06230"/>
    </source>
</evidence>
<dbReference type="Pfam" id="PF06230">
    <property type="entry name" value="LpxI_C"/>
    <property type="match status" value="1"/>
</dbReference>
<feature type="domain" description="LpxI N-terminal" evidence="2">
    <location>
        <begin position="3"/>
        <end position="131"/>
    </location>
</feature>
<reference evidence="3 4" key="1">
    <citation type="submission" date="2016-10" db="EMBL/GenBank/DDBJ databases">
        <authorList>
            <person name="de Groot N.N."/>
        </authorList>
    </citation>
    <scope>NUCLEOTIDE SEQUENCE [LARGE SCALE GENOMIC DNA]</scope>
    <source>
        <strain evidence="3 4">DSM 100674</strain>
    </source>
</reference>
<evidence type="ECO:0000313" key="4">
    <source>
        <dbReference type="Proteomes" id="UP000199582"/>
    </source>
</evidence>
<evidence type="ECO:0000259" key="2">
    <source>
        <dbReference type="Pfam" id="PF17930"/>
    </source>
</evidence>
<dbReference type="PANTHER" id="PTHR39962:SF1">
    <property type="entry name" value="LPXI FAMILY PROTEIN"/>
    <property type="match status" value="1"/>
</dbReference>
<dbReference type="RefSeq" id="WP_093033505.1">
    <property type="nucleotide sequence ID" value="NZ_FOAG01000003.1"/>
</dbReference>
<dbReference type="InterPro" id="IPR041255">
    <property type="entry name" value="LpxI_N"/>
</dbReference>
<dbReference type="AlphaFoldDB" id="A0A1H7LHA8"/>
<name>A0A1H7LHA8_9RHOB</name>
<evidence type="ECO:0000313" key="3">
    <source>
        <dbReference type="EMBL" id="SEK98228.1"/>
    </source>
</evidence>
<keyword evidence="4" id="KW-1185">Reference proteome</keyword>
<organism evidence="3 4">
    <name type="scientific">Roseovarius azorensis</name>
    <dbReference type="NCBI Taxonomy" id="1287727"/>
    <lineage>
        <taxon>Bacteria</taxon>
        <taxon>Pseudomonadati</taxon>
        <taxon>Pseudomonadota</taxon>
        <taxon>Alphaproteobacteria</taxon>
        <taxon>Rhodobacterales</taxon>
        <taxon>Roseobacteraceae</taxon>
        <taxon>Roseovarius</taxon>
    </lineage>
</organism>
<dbReference type="InterPro" id="IPR043167">
    <property type="entry name" value="LpxI_C_sf"/>
</dbReference>
<protein>
    <recommendedName>
        <fullName evidence="5">Phosphatidate cytidylyltransferase</fullName>
    </recommendedName>
</protein>
<dbReference type="PANTHER" id="PTHR39962">
    <property type="entry name" value="BLL4848 PROTEIN"/>
    <property type="match status" value="1"/>
</dbReference>
<gene>
    <name evidence="3" type="ORF">SAMN05443999_10357</name>
</gene>
<feature type="domain" description="LpxI C-terminal" evidence="1">
    <location>
        <begin position="148"/>
        <end position="295"/>
    </location>
</feature>
<dbReference type="Pfam" id="PF17930">
    <property type="entry name" value="LpxI_N"/>
    <property type="match status" value="1"/>
</dbReference>
<sequence length="302" mass="31276">MGLALIAGQGGLPPHLVRSLLARGEVPLLCEVEQFPSEVTGDLPRLGFRLETFGTLLNTLRDRGVSRLCMAGAMRRPPVDAARIDLATAPLVPRLQSALARGDDGTLREIIAIVEEQGIAVVGAAELAPELLPAPGLLSGALPGGIDADIEMAEAVLAEMGRADLGQAVVVRAGCIIAREDDRGTDAMLGDLVRPGADDGWSLDPFDIAERAVGGVADWLSATDNGPDRPAGGLLYKAPKPGQDLRADMPLIGPETAMRAAEAGLDGIVIVAGGVMVLEPENVCAALAARGMFLWVRPGADP</sequence>